<evidence type="ECO:0000313" key="2">
    <source>
        <dbReference type="Proteomes" id="UP000000305"/>
    </source>
</evidence>
<evidence type="ECO:0000313" key="1">
    <source>
        <dbReference type="EMBL" id="EFX66228.1"/>
    </source>
</evidence>
<organism evidence="1 2">
    <name type="scientific">Daphnia pulex</name>
    <name type="common">Water flea</name>
    <dbReference type="NCBI Taxonomy" id="6669"/>
    <lineage>
        <taxon>Eukaryota</taxon>
        <taxon>Metazoa</taxon>
        <taxon>Ecdysozoa</taxon>
        <taxon>Arthropoda</taxon>
        <taxon>Crustacea</taxon>
        <taxon>Branchiopoda</taxon>
        <taxon>Diplostraca</taxon>
        <taxon>Cladocera</taxon>
        <taxon>Anomopoda</taxon>
        <taxon>Daphniidae</taxon>
        <taxon>Daphnia</taxon>
    </lineage>
</organism>
<dbReference type="InParanoid" id="E9HPW2"/>
<protein>
    <submittedName>
        <fullName evidence="1">Uncharacterized protein</fullName>
    </submittedName>
</protein>
<dbReference type="Proteomes" id="UP000000305">
    <property type="component" value="Unassembled WGS sequence"/>
</dbReference>
<accession>E9HPW2</accession>
<reference evidence="1 2" key="1">
    <citation type="journal article" date="2011" name="Science">
        <title>The ecoresponsive genome of Daphnia pulex.</title>
        <authorList>
            <person name="Colbourne J.K."/>
            <person name="Pfrender M.E."/>
            <person name="Gilbert D."/>
            <person name="Thomas W.K."/>
            <person name="Tucker A."/>
            <person name="Oakley T.H."/>
            <person name="Tokishita S."/>
            <person name="Aerts A."/>
            <person name="Arnold G.J."/>
            <person name="Basu M.K."/>
            <person name="Bauer D.J."/>
            <person name="Caceres C.E."/>
            <person name="Carmel L."/>
            <person name="Casola C."/>
            <person name="Choi J.H."/>
            <person name="Detter J.C."/>
            <person name="Dong Q."/>
            <person name="Dusheyko S."/>
            <person name="Eads B.D."/>
            <person name="Frohlich T."/>
            <person name="Geiler-Samerotte K.A."/>
            <person name="Gerlach D."/>
            <person name="Hatcher P."/>
            <person name="Jogdeo S."/>
            <person name="Krijgsveld J."/>
            <person name="Kriventseva E.V."/>
            <person name="Kultz D."/>
            <person name="Laforsch C."/>
            <person name="Lindquist E."/>
            <person name="Lopez J."/>
            <person name="Manak J.R."/>
            <person name="Muller J."/>
            <person name="Pangilinan J."/>
            <person name="Patwardhan R.P."/>
            <person name="Pitluck S."/>
            <person name="Pritham E.J."/>
            <person name="Rechtsteiner A."/>
            <person name="Rho M."/>
            <person name="Rogozin I.B."/>
            <person name="Sakarya O."/>
            <person name="Salamov A."/>
            <person name="Schaack S."/>
            <person name="Shapiro H."/>
            <person name="Shiga Y."/>
            <person name="Skalitzky C."/>
            <person name="Smith Z."/>
            <person name="Souvorov A."/>
            <person name="Sung W."/>
            <person name="Tang Z."/>
            <person name="Tsuchiya D."/>
            <person name="Tu H."/>
            <person name="Vos H."/>
            <person name="Wang M."/>
            <person name="Wolf Y.I."/>
            <person name="Yamagata H."/>
            <person name="Yamada T."/>
            <person name="Ye Y."/>
            <person name="Shaw J.R."/>
            <person name="Andrews J."/>
            <person name="Crease T.J."/>
            <person name="Tang H."/>
            <person name="Lucas S.M."/>
            <person name="Robertson H.M."/>
            <person name="Bork P."/>
            <person name="Koonin E.V."/>
            <person name="Zdobnov E.M."/>
            <person name="Grigoriev I.V."/>
            <person name="Lynch M."/>
            <person name="Boore J.L."/>
        </authorList>
    </citation>
    <scope>NUCLEOTIDE SEQUENCE [LARGE SCALE GENOMIC DNA]</scope>
</reference>
<keyword evidence="2" id="KW-1185">Reference proteome</keyword>
<dbReference type="AlphaFoldDB" id="E9HPW2"/>
<dbReference type="KEGG" id="dpx:DAPPUDRAFT_332410"/>
<name>E9HPW2_DAPPU</name>
<dbReference type="OrthoDB" id="6484170at2759"/>
<dbReference type="EMBL" id="GL732711">
    <property type="protein sequence ID" value="EFX66228.1"/>
    <property type="molecule type" value="Genomic_DNA"/>
</dbReference>
<gene>
    <name evidence="1" type="ORF">DAPPUDRAFT_332410</name>
</gene>
<dbReference type="HOGENOM" id="CLU_3070787_0_0_1"/>
<proteinExistence type="predicted"/>
<sequence length="53" mass="5732">MTEADAMCRDDEAAQKHLLNGLISAATSDAIAAMKDEVTKIKVDEALMDDHDL</sequence>